<keyword evidence="4" id="KW-1185">Reference proteome</keyword>
<evidence type="ECO:0000256" key="2">
    <source>
        <dbReference type="SAM" id="Phobius"/>
    </source>
</evidence>
<evidence type="ECO:0000313" key="4">
    <source>
        <dbReference type="Proteomes" id="UP001589709"/>
    </source>
</evidence>
<keyword evidence="2" id="KW-1133">Transmembrane helix</keyword>
<gene>
    <name evidence="3" type="ORF">ACFF45_09190</name>
</gene>
<dbReference type="Proteomes" id="UP001589709">
    <property type="component" value="Unassembled WGS sequence"/>
</dbReference>
<comment type="caution">
    <text evidence="3">The sequence shown here is derived from an EMBL/GenBank/DDBJ whole genome shotgun (WGS) entry which is preliminary data.</text>
</comment>
<name>A0ABV5MXW0_9ACTN</name>
<keyword evidence="2" id="KW-0812">Transmembrane</keyword>
<evidence type="ECO:0000256" key="1">
    <source>
        <dbReference type="SAM" id="MobiDB-lite"/>
    </source>
</evidence>
<reference evidence="3 4" key="1">
    <citation type="submission" date="2024-09" db="EMBL/GenBank/DDBJ databases">
        <authorList>
            <person name="Sun Q."/>
            <person name="Mori K."/>
        </authorList>
    </citation>
    <scope>NUCLEOTIDE SEQUENCE [LARGE SCALE GENOMIC DNA]</scope>
    <source>
        <strain evidence="3 4">JCM 6917</strain>
    </source>
</reference>
<dbReference type="EMBL" id="JBHMCY010000013">
    <property type="protein sequence ID" value="MFB9462874.1"/>
    <property type="molecule type" value="Genomic_DNA"/>
</dbReference>
<feature type="compositionally biased region" description="Acidic residues" evidence="1">
    <location>
        <begin position="121"/>
        <end position="131"/>
    </location>
</feature>
<feature type="compositionally biased region" description="Pro residues" evidence="1">
    <location>
        <begin position="99"/>
        <end position="120"/>
    </location>
</feature>
<feature type="region of interest" description="Disordered" evidence="1">
    <location>
        <begin position="1"/>
        <end position="21"/>
    </location>
</feature>
<feature type="transmembrane region" description="Helical" evidence="2">
    <location>
        <begin position="37"/>
        <end position="61"/>
    </location>
</feature>
<dbReference type="RefSeq" id="WP_381344399.1">
    <property type="nucleotide sequence ID" value="NZ_JBHMCY010000013.1"/>
</dbReference>
<proteinExistence type="predicted"/>
<feature type="region of interest" description="Disordered" evidence="1">
    <location>
        <begin position="71"/>
        <end position="143"/>
    </location>
</feature>
<sequence length="259" mass="26342">MTNPRTPAAPPPPSPAPPGRRARFAAWYGQQDPGVKAAVIGFAGAVLAALIGAAATLLVVLAGTADGPGVPAAAGPPSPSWTASDPAGARPSDPVTAPGSPPPASDPPSPRTTAPAPAPEPEPEPEPEPAPETEPAPALPAEPRVRWQGTVVLDGTAGVRGWFFDSVPPARAPMGDLQIRGVSEVHGPWAIAAWPGAAPPERAECVALLNTRLGDHALDVRVGDRACFATEGRRVGSFQVTGIPDADHLQLAVTVWETP</sequence>
<evidence type="ECO:0000313" key="3">
    <source>
        <dbReference type="EMBL" id="MFB9462874.1"/>
    </source>
</evidence>
<accession>A0ABV5MXW0</accession>
<organism evidence="3 4">
    <name type="scientific">Streptomyces cinereospinus</name>
    <dbReference type="NCBI Taxonomy" id="285561"/>
    <lineage>
        <taxon>Bacteria</taxon>
        <taxon>Bacillati</taxon>
        <taxon>Actinomycetota</taxon>
        <taxon>Actinomycetes</taxon>
        <taxon>Kitasatosporales</taxon>
        <taxon>Streptomycetaceae</taxon>
        <taxon>Streptomyces</taxon>
    </lineage>
</organism>
<feature type="compositionally biased region" description="Pro residues" evidence="1">
    <location>
        <begin position="7"/>
        <end position="18"/>
    </location>
</feature>
<keyword evidence="2" id="KW-0472">Membrane</keyword>
<protein>
    <submittedName>
        <fullName evidence="3">Uncharacterized protein</fullName>
    </submittedName>
</protein>